<evidence type="ECO:0000313" key="1">
    <source>
        <dbReference type="EMBL" id="QMU28800.1"/>
    </source>
</evidence>
<dbReference type="EMBL" id="CP055153">
    <property type="protein sequence ID" value="QMU28800.1"/>
    <property type="molecule type" value="Genomic_DNA"/>
</dbReference>
<protein>
    <submittedName>
        <fullName evidence="1">Uncharacterized protein</fullName>
    </submittedName>
</protein>
<gene>
    <name evidence="1" type="ORF">HUW48_12470</name>
</gene>
<evidence type="ECO:0000313" key="2">
    <source>
        <dbReference type="Proteomes" id="UP000514509"/>
    </source>
</evidence>
<organism evidence="1 2">
    <name type="scientific">Adhaeribacter radiodurans</name>
    <dbReference type="NCBI Taxonomy" id="2745197"/>
    <lineage>
        <taxon>Bacteria</taxon>
        <taxon>Pseudomonadati</taxon>
        <taxon>Bacteroidota</taxon>
        <taxon>Cytophagia</taxon>
        <taxon>Cytophagales</taxon>
        <taxon>Hymenobacteraceae</taxon>
        <taxon>Adhaeribacter</taxon>
    </lineage>
</organism>
<dbReference type="Proteomes" id="UP000514509">
    <property type="component" value="Chromosome"/>
</dbReference>
<dbReference type="KEGG" id="add:HUW48_12470"/>
<keyword evidence="2" id="KW-1185">Reference proteome</keyword>
<name>A0A7L7L7L9_9BACT</name>
<reference evidence="1 2" key="1">
    <citation type="submission" date="2020-08" db="EMBL/GenBank/DDBJ databases">
        <title>Adhaeribacter dokdonensis sp. nov., isolated from the rhizosphere of Elymus tsukushiensis, a plant native to the Dokdo Islands, Republic of Korea.</title>
        <authorList>
            <person name="Ghim S.Y."/>
        </authorList>
    </citation>
    <scope>NUCLEOTIDE SEQUENCE [LARGE SCALE GENOMIC DNA]</scope>
    <source>
        <strain evidence="1 2">KUDC8001</strain>
    </source>
</reference>
<accession>A0A7L7L7L9</accession>
<sequence>MDSKNIHISFRRYLNYINWEMHEESEWIFVGVKEEFNKTETTKILNAFFEESELYLIIDRHNSFLIQKEEAITKVLEFIKEHNPTLVNMDFSKIMEFSKIGVIRLGNRKLEVE</sequence>
<dbReference type="RefSeq" id="WP_182415982.1">
    <property type="nucleotide sequence ID" value="NZ_CP055153.1"/>
</dbReference>
<proteinExistence type="predicted"/>
<dbReference type="AlphaFoldDB" id="A0A7L7L7L9"/>